<dbReference type="Pfam" id="PF12704">
    <property type="entry name" value="MacB_PCD"/>
    <property type="match status" value="1"/>
</dbReference>
<name>A0A8T4LI98_9ARCH</name>
<evidence type="ECO:0000256" key="2">
    <source>
        <dbReference type="ARBA" id="ARBA00022475"/>
    </source>
</evidence>
<dbReference type="GO" id="GO:0022857">
    <property type="term" value="F:transmembrane transporter activity"/>
    <property type="evidence" value="ECO:0007669"/>
    <property type="project" value="TreeGrafter"/>
</dbReference>
<evidence type="ECO:0000256" key="6">
    <source>
        <dbReference type="ARBA" id="ARBA00038076"/>
    </source>
</evidence>
<evidence type="ECO:0000259" key="8">
    <source>
        <dbReference type="Pfam" id="PF02687"/>
    </source>
</evidence>
<keyword evidence="5 7" id="KW-0472">Membrane</keyword>
<dbReference type="PANTHER" id="PTHR30572:SF4">
    <property type="entry name" value="ABC TRANSPORTER PERMEASE YTRF"/>
    <property type="match status" value="1"/>
</dbReference>
<dbReference type="Pfam" id="PF02687">
    <property type="entry name" value="FtsX"/>
    <property type="match status" value="1"/>
</dbReference>
<evidence type="ECO:0000256" key="7">
    <source>
        <dbReference type="SAM" id="Phobius"/>
    </source>
</evidence>
<comment type="subcellular location">
    <subcellularLocation>
        <location evidence="1">Cell membrane</location>
        <topology evidence="1">Multi-pass membrane protein</topology>
    </subcellularLocation>
</comment>
<feature type="transmembrane region" description="Helical" evidence="7">
    <location>
        <begin position="21"/>
        <end position="42"/>
    </location>
</feature>
<keyword evidence="4 7" id="KW-1133">Transmembrane helix</keyword>
<dbReference type="InterPro" id="IPR025857">
    <property type="entry name" value="MacB_PCD"/>
</dbReference>
<dbReference type="AlphaFoldDB" id="A0A8T4LI98"/>
<comment type="similarity">
    <text evidence="6">Belongs to the ABC-4 integral membrane protein family.</text>
</comment>
<feature type="domain" description="MacB-like periplasmic core" evidence="9">
    <location>
        <begin position="21"/>
        <end position="251"/>
    </location>
</feature>
<feature type="domain" description="ABC3 transporter permease C-terminal" evidence="8">
    <location>
        <begin position="291"/>
        <end position="415"/>
    </location>
</feature>
<reference evidence="10" key="2">
    <citation type="submission" date="2021-05" db="EMBL/GenBank/DDBJ databases">
        <title>Protein family content uncovers lineage relationships and bacterial pathway maintenance mechanisms in DPANN archaea.</title>
        <authorList>
            <person name="Castelle C.J."/>
            <person name="Meheust R."/>
            <person name="Jaffe A.L."/>
            <person name="Seitz K."/>
            <person name="Gong X."/>
            <person name="Baker B.J."/>
            <person name="Banfield J.F."/>
        </authorList>
    </citation>
    <scope>NUCLEOTIDE SEQUENCE</scope>
    <source>
        <strain evidence="10">RIFCSPLOWO2_01_FULL_58_19</strain>
    </source>
</reference>
<comment type="caution">
    <text evidence="10">The sequence shown here is derived from an EMBL/GenBank/DDBJ whole genome shotgun (WGS) entry which is preliminary data.</text>
</comment>
<evidence type="ECO:0000256" key="5">
    <source>
        <dbReference type="ARBA" id="ARBA00023136"/>
    </source>
</evidence>
<evidence type="ECO:0000313" key="11">
    <source>
        <dbReference type="Proteomes" id="UP000678237"/>
    </source>
</evidence>
<proteinExistence type="inferred from homology"/>
<dbReference type="GO" id="GO:0005886">
    <property type="term" value="C:plasma membrane"/>
    <property type="evidence" value="ECO:0007669"/>
    <property type="project" value="UniProtKB-SubCell"/>
</dbReference>
<evidence type="ECO:0000256" key="1">
    <source>
        <dbReference type="ARBA" id="ARBA00004651"/>
    </source>
</evidence>
<feature type="transmembrane region" description="Helical" evidence="7">
    <location>
        <begin position="382"/>
        <end position="405"/>
    </location>
</feature>
<dbReference type="PANTHER" id="PTHR30572">
    <property type="entry name" value="MEMBRANE COMPONENT OF TRANSPORTER-RELATED"/>
    <property type="match status" value="1"/>
</dbReference>
<evidence type="ECO:0000259" key="9">
    <source>
        <dbReference type="Pfam" id="PF12704"/>
    </source>
</evidence>
<reference evidence="10" key="1">
    <citation type="submission" date="2021-03" db="EMBL/GenBank/DDBJ databases">
        <authorList>
            <person name="Jaffe A."/>
        </authorList>
    </citation>
    <scope>NUCLEOTIDE SEQUENCE</scope>
    <source>
        <strain evidence="10">RIFCSPLOWO2_01_FULL_58_19</strain>
    </source>
</reference>
<dbReference type="InterPro" id="IPR003838">
    <property type="entry name" value="ABC3_permease_C"/>
</dbReference>
<dbReference type="EMBL" id="JAGVWE010000003">
    <property type="protein sequence ID" value="MBS3062955.1"/>
    <property type="molecule type" value="Genomic_DNA"/>
</dbReference>
<keyword evidence="3 7" id="KW-0812">Transmembrane</keyword>
<evidence type="ECO:0000313" key="10">
    <source>
        <dbReference type="EMBL" id="MBS3062955.1"/>
    </source>
</evidence>
<accession>A0A8T4LI98</accession>
<evidence type="ECO:0000256" key="3">
    <source>
        <dbReference type="ARBA" id="ARBA00022692"/>
    </source>
</evidence>
<keyword evidence="2" id="KW-1003">Cell membrane</keyword>
<dbReference type="InterPro" id="IPR050250">
    <property type="entry name" value="Macrolide_Exporter_MacB"/>
</dbReference>
<organism evidence="10 11">
    <name type="scientific">Candidatus Iainarchaeum sp</name>
    <dbReference type="NCBI Taxonomy" id="3101447"/>
    <lineage>
        <taxon>Archaea</taxon>
        <taxon>Candidatus Iainarchaeota</taxon>
        <taxon>Candidatus Iainarchaeia</taxon>
        <taxon>Candidatus Iainarchaeales</taxon>
        <taxon>Candidatus Iainarchaeaceae</taxon>
        <taxon>Candidatus Iainarchaeum</taxon>
    </lineage>
</organism>
<feature type="transmembrane region" description="Helical" evidence="7">
    <location>
        <begin position="333"/>
        <end position="362"/>
    </location>
</feature>
<protein>
    <submittedName>
        <fullName evidence="10">ABC transporter permease</fullName>
    </submittedName>
</protein>
<feature type="transmembrane region" description="Helical" evidence="7">
    <location>
        <begin position="285"/>
        <end position="313"/>
    </location>
</feature>
<gene>
    <name evidence="10" type="ORF">J4203_03710</name>
</gene>
<evidence type="ECO:0000256" key="4">
    <source>
        <dbReference type="ARBA" id="ARBA00022989"/>
    </source>
</evidence>
<sequence length="422" mass="44006">MKFQDSVNLAVNSLLHRRLRSWLTLLGIIIGVAAVVAIISIGEGAQASVNQRLSGLGADIINVSPGFSRASRTFGEFRGGGIPGGGGVAASSSEPLTDRDVLALKAIPQVAFINEVVRGNATASFLAEESTVSVQGINPVTWRLINTTEVASGRYLTPADRDGVVVGWRIANEVFKKKLAVGNLLVLNKRSFRVVGILRESLNGSDDSMAFMVNETAQALLEGIAEDEFTGIQVKLVAGSDSAEAAKAVEQRLMVSRHVTERDKDFTVSSTEAIRQRVTDVTGTLVLFLLAIAAVSLVVGSIGIANSMFTSVLEKTKEIGILKALGSSNEEILRLFLIETALFGFVGGVIGAVLGSLIALSLPLLGVGLLPGPGSSGGITTVVNPLLVLAAIAFSTVVGVVAGAVPARQAASLHPVDALRYE</sequence>
<dbReference type="Proteomes" id="UP000678237">
    <property type="component" value="Unassembled WGS sequence"/>
</dbReference>